<accession>A0A4P8R291</accession>
<sequence>MMSIINCTWKKINDARKTCLEGILTWFYRGLSWSYLSKSEAKRSDIKVFNLGVNALLKAGMGMYDYF</sequence>
<evidence type="ECO:0000313" key="2">
    <source>
        <dbReference type="Proteomes" id="UP000300067"/>
    </source>
</evidence>
<protein>
    <submittedName>
        <fullName evidence="1">Uncharacterized protein</fullName>
    </submittedName>
</protein>
<evidence type="ECO:0000313" key="1">
    <source>
        <dbReference type="EMBL" id="QCR15015.1"/>
    </source>
</evidence>
<name>A0A4P8R291_METMZ</name>
<dbReference type="EMBL" id="CP029709">
    <property type="protein sequence ID" value="QCR15015.1"/>
    <property type="molecule type" value="Genomic_DNA"/>
</dbReference>
<dbReference type="AlphaFoldDB" id="A0A4P8R291"/>
<dbReference type="Proteomes" id="UP000300067">
    <property type="component" value="Chromosome"/>
</dbReference>
<proteinExistence type="predicted"/>
<reference evidence="1 2" key="1">
    <citation type="submission" date="2018-05" db="EMBL/GenBank/DDBJ databases">
        <title>Methanosarcina gilichinskyana sp. nov., a novel methanogenic archaeon isolated from Holocene permafrost, North East Russia.</title>
        <authorList>
            <person name="Oshurkova V."/>
            <person name="Meer M."/>
            <person name="Bochkareva O."/>
            <person name="Shcherbakova V."/>
        </authorList>
    </citation>
    <scope>NUCLEOTIDE SEQUENCE [LARGE SCALE GENOMIC DNA]</scope>
    <source>
        <strain evidence="1 2">JL01</strain>
    </source>
</reference>
<gene>
    <name evidence="1" type="ORF">DKM28_02195</name>
</gene>
<organism evidence="1 2">
    <name type="scientific">Methanosarcina mazei</name>
    <name type="common">Methanosarcina frisia</name>
    <dbReference type="NCBI Taxonomy" id="2209"/>
    <lineage>
        <taxon>Archaea</taxon>
        <taxon>Methanobacteriati</taxon>
        <taxon>Methanobacteriota</taxon>
        <taxon>Stenosarchaea group</taxon>
        <taxon>Methanomicrobia</taxon>
        <taxon>Methanosarcinales</taxon>
        <taxon>Methanosarcinaceae</taxon>
        <taxon>Methanosarcina</taxon>
    </lineage>
</organism>